<dbReference type="InterPro" id="IPR050096">
    <property type="entry name" value="Bacterial_rp_bL28"/>
</dbReference>
<evidence type="ECO:0000256" key="1">
    <source>
        <dbReference type="ARBA" id="ARBA00008760"/>
    </source>
</evidence>
<dbReference type="Gene3D" id="2.30.170.40">
    <property type="entry name" value="Ribosomal protein L28/L24"/>
    <property type="match status" value="1"/>
</dbReference>
<dbReference type="PANTHER" id="PTHR39080">
    <property type="entry name" value="50S RIBOSOMAL PROTEIN L28"/>
    <property type="match status" value="1"/>
</dbReference>
<dbReference type="InterPro" id="IPR034704">
    <property type="entry name" value="Ribosomal_bL28/bL31-like_sf"/>
</dbReference>
<dbReference type="InterPro" id="IPR037147">
    <property type="entry name" value="Ribosomal_bL28_sf"/>
</dbReference>
<keyword evidence="2" id="KW-0689">Ribosomal protein</keyword>
<dbReference type="SUPFAM" id="SSF143800">
    <property type="entry name" value="L28p-like"/>
    <property type="match status" value="1"/>
</dbReference>
<name>A0ABM6LA55_9FIRM</name>
<dbReference type="Pfam" id="PF00830">
    <property type="entry name" value="Ribosomal_L28"/>
    <property type="match status" value="1"/>
</dbReference>
<dbReference type="InterPro" id="IPR026569">
    <property type="entry name" value="Ribosomal_bL28"/>
</dbReference>
<protein>
    <recommendedName>
        <fullName evidence="4">50S ribosomal protein L28</fullName>
    </recommendedName>
</protein>
<comment type="similarity">
    <text evidence="1">Belongs to the bacterial ribosomal protein bL28 family.</text>
</comment>
<evidence type="ECO:0000256" key="3">
    <source>
        <dbReference type="ARBA" id="ARBA00023274"/>
    </source>
</evidence>
<evidence type="ECO:0000256" key="2">
    <source>
        <dbReference type="ARBA" id="ARBA00022980"/>
    </source>
</evidence>
<organism evidence="5 6">
    <name type="scientific">Acutalibacter muris</name>
    <dbReference type="NCBI Taxonomy" id="1796620"/>
    <lineage>
        <taxon>Bacteria</taxon>
        <taxon>Bacillati</taxon>
        <taxon>Bacillota</taxon>
        <taxon>Clostridia</taxon>
        <taxon>Eubacteriales</taxon>
        <taxon>Acutalibacteraceae</taxon>
        <taxon>Acutalibacter</taxon>
    </lineage>
</organism>
<evidence type="ECO:0000313" key="6">
    <source>
        <dbReference type="Proteomes" id="UP000196710"/>
    </source>
</evidence>
<proteinExistence type="inferred from homology"/>
<accession>A0ABM6LA55</accession>
<evidence type="ECO:0000256" key="4">
    <source>
        <dbReference type="ARBA" id="ARBA00035475"/>
    </source>
</evidence>
<reference evidence="6" key="1">
    <citation type="submission" date="2017-05" db="EMBL/GenBank/DDBJ databases">
        <title>Improved OligoMM genomes.</title>
        <authorList>
            <person name="Garzetti D."/>
        </authorList>
    </citation>
    <scope>NUCLEOTIDE SEQUENCE [LARGE SCALE GENOMIC DNA]</scope>
    <source>
        <strain evidence="6">KB18</strain>
    </source>
</reference>
<keyword evidence="3" id="KW-0687">Ribonucleoprotein</keyword>
<dbReference type="EMBL" id="CP021422">
    <property type="protein sequence ID" value="ASB42386.1"/>
    <property type="molecule type" value="Genomic_DNA"/>
</dbReference>
<sequence>MRPLYWKQSPKHRPGKEGTDLRCEICGKTTVFGKKVAHDRMYINARTPKKIKPNLHHMMVDTPKGRKRMTVCTRCMRTLRKRETL</sequence>
<dbReference type="PANTHER" id="PTHR39080:SF1">
    <property type="entry name" value="LARGE RIBOSOMAL SUBUNIT PROTEIN BL28A"/>
    <property type="match status" value="1"/>
</dbReference>
<evidence type="ECO:0000313" key="5">
    <source>
        <dbReference type="EMBL" id="ASB42386.1"/>
    </source>
</evidence>
<keyword evidence="6" id="KW-1185">Reference proteome</keyword>
<dbReference type="Proteomes" id="UP000196710">
    <property type="component" value="Chromosome"/>
</dbReference>
<gene>
    <name evidence="5" type="ORF">ADH66_18060</name>
</gene>